<name>A9NEM0_ACHLI</name>
<feature type="domain" description="GGDEF" evidence="2">
    <location>
        <begin position="247"/>
        <end position="375"/>
    </location>
</feature>
<protein>
    <submittedName>
        <fullName evidence="3">GGDEF domain membrane protein</fullName>
    </submittedName>
</protein>
<dbReference type="InterPro" id="IPR050469">
    <property type="entry name" value="Diguanylate_Cyclase"/>
</dbReference>
<sequence>MQTVNIALFVYSFILLISIYLSSGQVRYKLMSDRLFRSLIRVTLLLLMVDMIARFEGLDYWFYPVFSRVGNFVSYGISHFISSLWFLYIHNRIYTDTERTKNLYKYFFLINLVNWILLIITQFTGWYYYLDSSNIYHRGPLFFWTQLVNAVILLSSLVLLVLKRKRIEQNTMFAYILFSLIPAIGLTLQIILPGIAYIPNSVAAALIILYLFVQNNKVRYDHLTGIFNRRHMDYYLEDKLISAKRGKPFSAILFDLDDFKDINDTLGHSVGDIAIKKTAKILASASSKHEFLARYGGDEFLIITSKYEKQDIDEIVKRVYDGINQFNKINDKFKLSISHGYYVYHKDLNLSRDQFIDVVDRNMYDNKIKKKNSRV</sequence>
<dbReference type="SUPFAM" id="SSF55073">
    <property type="entry name" value="Nucleotide cyclase"/>
    <property type="match status" value="1"/>
</dbReference>
<dbReference type="STRING" id="441768.ACL_0174"/>
<keyword evidence="4" id="KW-1185">Reference proteome</keyword>
<dbReference type="KEGG" id="acl:ACL_0174"/>
<feature type="transmembrane region" description="Helical" evidence="1">
    <location>
        <begin position="35"/>
        <end position="53"/>
    </location>
</feature>
<feature type="transmembrane region" description="Helical" evidence="1">
    <location>
        <begin position="197"/>
        <end position="213"/>
    </location>
</feature>
<gene>
    <name evidence="3" type="ordered locus">ACL_0174</name>
</gene>
<dbReference type="PROSITE" id="PS50887">
    <property type="entry name" value="GGDEF"/>
    <property type="match status" value="1"/>
</dbReference>
<dbReference type="EMBL" id="CP000896">
    <property type="protein sequence ID" value="ABX80800.1"/>
    <property type="molecule type" value="Genomic_DNA"/>
</dbReference>
<dbReference type="PANTHER" id="PTHR45138">
    <property type="entry name" value="REGULATORY COMPONENTS OF SENSORY TRANSDUCTION SYSTEM"/>
    <property type="match status" value="1"/>
</dbReference>
<dbReference type="GO" id="GO:0052621">
    <property type="term" value="F:diguanylate cyclase activity"/>
    <property type="evidence" value="ECO:0007669"/>
    <property type="project" value="TreeGrafter"/>
</dbReference>
<dbReference type="GeneID" id="41338367"/>
<dbReference type="InterPro" id="IPR043128">
    <property type="entry name" value="Rev_trsase/Diguanyl_cyclase"/>
</dbReference>
<dbReference type="Proteomes" id="UP000008558">
    <property type="component" value="Chromosome"/>
</dbReference>
<dbReference type="RefSeq" id="WP_012242131.1">
    <property type="nucleotide sequence ID" value="NC_010163.1"/>
</dbReference>
<keyword evidence="1" id="KW-0472">Membrane</keyword>
<dbReference type="AlphaFoldDB" id="A9NEM0"/>
<feature type="transmembrane region" description="Helical" evidence="1">
    <location>
        <begin position="6"/>
        <end position="23"/>
    </location>
</feature>
<dbReference type="OrthoDB" id="9804955at2"/>
<evidence type="ECO:0000259" key="2">
    <source>
        <dbReference type="PROSITE" id="PS50887"/>
    </source>
</evidence>
<organism evidence="3 4">
    <name type="scientific">Acholeplasma laidlawii (strain PG-8A)</name>
    <dbReference type="NCBI Taxonomy" id="441768"/>
    <lineage>
        <taxon>Bacteria</taxon>
        <taxon>Bacillati</taxon>
        <taxon>Mycoplasmatota</taxon>
        <taxon>Mollicutes</taxon>
        <taxon>Acholeplasmatales</taxon>
        <taxon>Acholeplasmataceae</taxon>
        <taxon>Acholeplasma</taxon>
    </lineage>
</organism>
<accession>A9NEM0</accession>
<evidence type="ECO:0000256" key="1">
    <source>
        <dbReference type="SAM" id="Phobius"/>
    </source>
</evidence>
<dbReference type="PANTHER" id="PTHR45138:SF9">
    <property type="entry name" value="DIGUANYLATE CYCLASE DGCM-RELATED"/>
    <property type="match status" value="1"/>
</dbReference>
<reference evidence="3 4" key="1">
    <citation type="journal article" date="2011" name="J. Bacteriol.">
        <title>Complete genome and proteome of Acholeplasma laidlawii.</title>
        <authorList>
            <person name="Lazarev V.N."/>
            <person name="Levitskii S.A."/>
            <person name="Basovskii Y.I."/>
            <person name="Chukin M.M."/>
            <person name="Akopian T.A."/>
            <person name="Vereshchagin V.V."/>
            <person name="Kostrjukova E.S."/>
            <person name="Kovaleva G.Y."/>
            <person name="Kazanov M.D."/>
            <person name="Malko D.B."/>
            <person name="Vitreschak A.G."/>
            <person name="Sernova N.V."/>
            <person name="Gelfand M.S."/>
            <person name="Demina I.A."/>
            <person name="Serebryakova M.V."/>
            <person name="Galyamina M.A."/>
            <person name="Vtyurin N.N."/>
            <person name="Rogov S.I."/>
            <person name="Alexeev D.G."/>
            <person name="Ladygina V.G."/>
            <person name="Govorun V.M."/>
        </authorList>
    </citation>
    <scope>NUCLEOTIDE SEQUENCE [LARGE SCALE GENOMIC DNA]</scope>
    <source>
        <strain evidence="3 4">PG-8A</strain>
    </source>
</reference>
<dbReference type="InterPro" id="IPR029787">
    <property type="entry name" value="Nucleotide_cyclase"/>
</dbReference>
<dbReference type="SMART" id="SM00267">
    <property type="entry name" value="GGDEF"/>
    <property type="match status" value="1"/>
</dbReference>
<dbReference type="Pfam" id="PF00990">
    <property type="entry name" value="GGDEF"/>
    <property type="match status" value="1"/>
</dbReference>
<feature type="transmembrane region" description="Helical" evidence="1">
    <location>
        <begin position="106"/>
        <end position="129"/>
    </location>
</feature>
<dbReference type="Gene3D" id="3.30.70.270">
    <property type="match status" value="1"/>
</dbReference>
<dbReference type="CDD" id="cd01949">
    <property type="entry name" value="GGDEF"/>
    <property type="match status" value="1"/>
</dbReference>
<feature type="transmembrane region" description="Helical" evidence="1">
    <location>
        <begin position="173"/>
        <end position="191"/>
    </location>
</feature>
<feature type="transmembrane region" description="Helical" evidence="1">
    <location>
        <begin position="73"/>
        <end position="94"/>
    </location>
</feature>
<dbReference type="InterPro" id="IPR000160">
    <property type="entry name" value="GGDEF_dom"/>
</dbReference>
<dbReference type="HOGENOM" id="CLU_058778_1_0_14"/>
<dbReference type="eggNOG" id="COG2199">
    <property type="taxonomic scope" value="Bacteria"/>
</dbReference>
<feature type="transmembrane region" description="Helical" evidence="1">
    <location>
        <begin position="141"/>
        <end position="161"/>
    </location>
</feature>
<dbReference type="NCBIfam" id="TIGR00254">
    <property type="entry name" value="GGDEF"/>
    <property type="match status" value="1"/>
</dbReference>
<proteinExistence type="predicted"/>
<keyword evidence="1" id="KW-0812">Transmembrane</keyword>
<evidence type="ECO:0000313" key="3">
    <source>
        <dbReference type="EMBL" id="ABX80800.1"/>
    </source>
</evidence>
<keyword evidence="1" id="KW-1133">Transmembrane helix</keyword>
<evidence type="ECO:0000313" key="4">
    <source>
        <dbReference type="Proteomes" id="UP000008558"/>
    </source>
</evidence>